<evidence type="ECO:0000313" key="1">
    <source>
        <dbReference type="EMBL" id="KAJ5199474.1"/>
    </source>
</evidence>
<proteinExistence type="predicted"/>
<accession>A0A9W9JN98</accession>
<reference evidence="1" key="2">
    <citation type="journal article" date="2023" name="IMA Fungus">
        <title>Comparative genomic study of the Penicillium genus elucidates a diverse pangenome and 15 lateral gene transfer events.</title>
        <authorList>
            <person name="Petersen C."/>
            <person name="Sorensen T."/>
            <person name="Nielsen M.R."/>
            <person name="Sondergaard T.E."/>
            <person name="Sorensen J.L."/>
            <person name="Fitzpatrick D.A."/>
            <person name="Frisvad J.C."/>
            <person name="Nielsen K.L."/>
        </authorList>
    </citation>
    <scope>NUCLEOTIDE SEQUENCE</scope>
    <source>
        <strain evidence="1">IBT 16849</strain>
    </source>
</reference>
<dbReference type="EMBL" id="JAPQKP010000003">
    <property type="protein sequence ID" value="KAJ5199474.1"/>
    <property type="molecule type" value="Genomic_DNA"/>
</dbReference>
<evidence type="ECO:0000313" key="2">
    <source>
        <dbReference type="Proteomes" id="UP001150879"/>
    </source>
</evidence>
<dbReference type="OrthoDB" id="5392447at2759"/>
<dbReference type="Proteomes" id="UP001150879">
    <property type="component" value="Unassembled WGS sequence"/>
</dbReference>
<organism evidence="1 2">
    <name type="scientific">Penicillium cf. griseofulvum</name>
    <dbReference type="NCBI Taxonomy" id="2972120"/>
    <lineage>
        <taxon>Eukaryota</taxon>
        <taxon>Fungi</taxon>
        <taxon>Dikarya</taxon>
        <taxon>Ascomycota</taxon>
        <taxon>Pezizomycotina</taxon>
        <taxon>Eurotiomycetes</taxon>
        <taxon>Eurotiomycetidae</taxon>
        <taxon>Eurotiales</taxon>
        <taxon>Aspergillaceae</taxon>
        <taxon>Penicillium</taxon>
    </lineage>
</organism>
<comment type="caution">
    <text evidence="1">The sequence shown here is derived from an EMBL/GenBank/DDBJ whole genome shotgun (WGS) entry which is preliminary data.</text>
</comment>
<name>A0A9W9JN98_9EURO</name>
<reference evidence="1" key="1">
    <citation type="submission" date="2022-11" db="EMBL/GenBank/DDBJ databases">
        <authorList>
            <person name="Petersen C."/>
        </authorList>
    </citation>
    <scope>NUCLEOTIDE SEQUENCE</scope>
    <source>
        <strain evidence="1">IBT 16849</strain>
    </source>
</reference>
<sequence>MTCKSIDLDGFGSAVDDAWFDQYTIPIDGEEETGVYPYQAAALKARLQAIRTATALTKLYNSEKKTDLRDRIVGILEDVLFKLPESYIPALVDLLKELS</sequence>
<dbReference type="AlphaFoldDB" id="A0A9W9JN98"/>
<gene>
    <name evidence="1" type="ORF">N7472_004678</name>
</gene>
<protein>
    <submittedName>
        <fullName evidence="1">Uncharacterized protein</fullName>
    </submittedName>
</protein>
<keyword evidence="2" id="KW-1185">Reference proteome</keyword>